<proteinExistence type="predicted"/>
<dbReference type="OrthoDB" id="2643438at2"/>
<dbReference type="InterPro" id="IPR008894">
    <property type="entry name" value="QdtA_cupin_dom"/>
</dbReference>
<reference evidence="4 5" key="1">
    <citation type="submission" date="2018-11" db="EMBL/GenBank/DDBJ databases">
        <title>Sequencing the genomes of 1000 actinobacteria strains.</title>
        <authorList>
            <person name="Klenk H.-P."/>
        </authorList>
    </citation>
    <scope>NUCLEOTIDE SEQUENCE [LARGE SCALE GENOMIC DNA]</scope>
    <source>
        <strain evidence="4 5">DSM 9580</strain>
    </source>
</reference>
<evidence type="ECO:0000313" key="5">
    <source>
        <dbReference type="Proteomes" id="UP000275456"/>
    </source>
</evidence>
<dbReference type="AlphaFoldDB" id="A0A3N2AQU5"/>
<dbReference type="Gene3D" id="2.60.120.10">
    <property type="entry name" value="Jelly Rolls"/>
    <property type="match status" value="1"/>
</dbReference>
<dbReference type="Proteomes" id="UP000275456">
    <property type="component" value="Unassembled WGS sequence"/>
</dbReference>
<evidence type="ECO:0000259" key="3">
    <source>
        <dbReference type="Pfam" id="PF05523"/>
    </source>
</evidence>
<evidence type="ECO:0000256" key="2">
    <source>
        <dbReference type="ARBA" id="ARBA00022737"/>
    </source>
</evidence>
<dbReference type="Pfam" id="PF05523">
    <property type="entry name" value="FdtA"/>
    <property type="match status" value="1"/>
</dbReference>
<keyword evidence="2" id="KW-0677">Repeat</keyword>
<evidence type="ECO:0000256" key="1">
    <source>
        <dbReference type="ARBA" id="ARBA00022679"/>
    </source>
</evidence>
<keyword evidence="5" id="KW-1185">Reference proteome</keyword>
<keyword evidence="1 4" id="KW-0808">Transferase</keyword>
<accession>A0A3N2AQU5</accession>
<feature type="domain" description="Sugar 3,4-ketoisomerase QdtA cupin" evidence="3">
    <location>
        <begin position="179"/>
        <end position="304"/>
    </location>
</feature>
<dbReference type="RefSeq" id="WP_123696501.1">
    <property type="nucleotide sequence ID" value="NZ_RKHJ01000001.1"/>
</dbReference>
<comment type="caution">
    <text evidence="4">The sequence shown here is derived from an EMBL/GenBank/DDBJ whole genome shotgun (WGS) entry which is preliminary data.</text>
</comment>
<dbReference type="PROSITE" id="PS00101">
    <property type="entry name" value="HEXAPEP_TRANSFERASES"/>
    <property type="match status" value="1"/>
</dbReference>
<sequence length="315" mass="33946">MNHFVHERGICESERVGDRTTIWAFAHVLPGAVIGADCNLNDGVFVENDVVIGDRVTLKCGVQIWDGIRLEDDVFVGPNATFTNDRFPRSKQRPDAYPQTVVEHGASIGGNATILPGIRIGSHAMVGAGSVVTRDVPSYAIVAGNPARIIGYADTETIGPIHAAPGSINHAIADGGFGLIELQHAIDLRGSLSAVEFAAGLPFPPKRMFIVYDVPTRYARGAHAHRACHQFLICVKGSVHAIADDGTKRREYLLDAPDIGLYMQPLTWGTQYAYSPDAVLVVLASHEYDNADYIREYDEFLSIVAGAPSPASQVS</sequence>
<protein>
    <submittedName>
        <fullName evidence="4">Acetyltransferase-like isoleucine patch superfamily enzyme</fullName>
    </submittedName>
</protein>
<organism evidence="4 5">
    <name type="scientific">Agrococcus jenensis</name>
    <dbReference type="NCBI Taxonomy" id="46353"/>
    <lineage>
        <taxon>Bacteria</taxon>
        <taxon>Bacillati</taxon>
        <taxon>Actinomycetota</taxon>
        <taxon>Actinomycetes</taxon>
        <taxon>Micrococcales</taxon>
        <taxon>Microbacteriaceae</taxon>
        <taxon>Agrococcus</taxon>
    </lineage>
</organism>
<dbReference type="InterPro" id="IPR050179">
    <property type="entry name" value="Trans_hexapeptide_repeat"/>
</dbReference>
<dbReference type="SUPFAM" id="SSF51182">
    <property type="entry name" value="RmlC-like cupins"/>
    <property type="match status" value="1"/>
</dbReference>
<dbReference type="InterPro" id="IPR011004">
    <property type="entry name" value="Trimer_LpxA-like_sf"/>
</dbReference>
<dbReference type="InterPro" id="IPR001451">
    <property type="entry name" value="Hexapep"/>
</dbReference>
<dbReference type="Pfam" id="PF00132">
    <property type="entry name" value="Hexapep"/>
    <property type="match status" value="2"/>
</dbReference>
<dbReference type="InterPro" id="IPR011051">
    <property type="entry name" value="RmlC_Cupin_sf"/>
</dbReference>
<evidence type="ECO:0000313" key="4">
    <source>
        <dbReference type="EMBL" id="ROR65407.1"/>
    </source>
</evidence>
<dbReference type="InterPro" id="IPR018357">
    <property type="entry name" value="Hexapep_transf_CS"/>
</dbReference>
<name>A0A3N2AQU5_9MICO</name>
<dbReference type="CDD" id="cd03358">
    <property type="entry name" value="LbH_WxcM_N_like"/>
    <property type="match status" value="1"/>
</dbReference>
<dbReference type="PANTHER" id="PTHR43300">
    <property type="entry name" value="ACETYLTRANSFERASE"/>
    <property type="match status" value="1"/>
</dbReference>
<dbReference type="EMBL" id="RKHJ01000001">
    <property type="protein sequence ID" value="ROR65407.1"/>
    <property type="molecule type" value="Genomic_DNA"/>
</dbReference>
<dbReference type="SUPFAM" id="SSF51161">
    <property type="entry name" value="Trimeric LpxA-like enzymes"/>
    <property type="match status" value="1"/>
</dbReference>
<dbReference type="CDD" id="cd20292">
    <property type="entry name" value="cupin_QdtA-like"/>
    <property type="match status" value="1"/>
</dbReference>
<dbReference type="InterPro" id="IPR014710">
    <property type="entry name" value="RmlC-like_jellyroll"/>
</dbReference>
<dbReference type="PANTHER" id="PTHR43300:SF4">
    <property type="entry name" value="ACYL-[ACYL-CARRIER-PROTEIN]--UDP-N-ACETYLGLUCOSAMINE O-ACYLTRANSFERASE"/>
    <property type="match status" value="1"/>
</dbReference>
<dbReference type="Gene3D" id="2.160.10.10">
    <property type="entry name" value="Hexapeptide repeat proteins"/>
    <property type="match status" value="1"/>
</dbReference>
<gene>
    <name evidence="4" type="ORF">EDD26_0773</name>
</gene>
<dbReference type="GO" id="GO:0016740">
    <property type="term" value="F:transferase activity"/>
    <property type="evidence" value="ECO:0007669"/>
    <property type="project" value="UniProtKB-KW"/>
</dbReference>